<dbReference type="RefSeq" id="WP_337332796.1">
    <property type="nucleotide sequence ID" value="NZ_JBBDGM010000010.1"/>
</dbReference>
<name>A0ABU8LCU9_9MICO</name>
<keyword evidence="3" id="KW-1185">Reference proteome</keyword>
<dbReference type="NCBIfam" id="NF038065">
    <property type="entry name" value="Pr6Pr"/>
    <property type="match status" value="1"/>
</dbReference>
<feature type="transmembrane region" description="Helical" evidence="1">
    <location>
        <begin position="199"/>
        <end position="221"/>
    </location>
</feature>
<keyword evidence="1" id="KW-0472">Membrane</keyword>
<feature type="transmembrane region" description="Helical" evidence="1">
    <location>
        <begin position="85"/>
        <end position="107"/>
    </location>
</feature>
<dbReference type="InterPro" id="IPR049713">
    <property type="entry name" value="Pr6Pr-like"/>
</dbReference>
<feature type="transmembrane region" description="Helical" evidence="1">
    <location>
        <begin position="146"/>
        <end position="167"/>
    </location>
</feature>
<evidence type="ECO:0000313" key="2">
    <source>
        <dbReference type="EMBL" id="MEJ1089139.1"/>
    </source>
</evidence>
<proteinExistence type="predicted"/>
<dbReference type="EMBL" id="JBBDGM010000010">
    <property type="protein sequence ID" value="MEJ1089139.1"/>
    <property type="molecule type" value="Genomic_DNA"/>
</dbReference>
<dbReference type="Proteomes" id="UP001371224">
    <property type="component" value="Unassembled WGS sequence"/>
</dbReference>
<comment type="caution">
    <text evidence="2">The sequence shown here is derived from an EMBL/GenBank/DDBJ whole genome shotgun (WGS) entry which is preliminary data.</text>
</comment>
<reference evidence="2 3" key="1">
    <citation type="submission" date="2024-02" db="EMBL/GenBank/DDBJ databases">
        <authorList>
            <person name="Saticioglu I.B."/>
        </authorList>
    </citation>
    <scope>NUCLEOTIDE SEQUENCE [LARGE SCALE GENOMIC DNA]</scope>
    <source>
        <strain evidence="2 3">Mu-80</strain>
    </source>
</reference>
<evidence type="ECO:0000256" key="1">
    <source>
        <dbReference type="SAM" id="Phobius"/>
    </source>
</evidence>
<evidence type="ECO:0000313" key="3">
    <source>
        <dbReference type="Proteomes" id="UP001371224"/>
    </source>
</evidence>
<gene>
    <name evidence="2" type="ORF">WDU99_12530</name>
</gene>
<feature type="transmembrane region" description="Helical" evidence="1">
    <location>
        <begin position="49"/>
        <end position="73"/>
    </location>
</feature>
<organism evidence="2 3">
    <name type="scientific">Microbacterium bandirmense</name>
    <dbReference type="NCBI Taxonomy" id="3122050"/>
    <lineage>
        <taxon>Bacteria</taxon>
        <taxon>Bacillati</taxon>
        <taxon>Actinomycetota</taxon>
        <taxon>Actinomycetes</taxon>
        <taxon>Micrococcales</taxon>
        <taxon>Microbacteriaceae</taxon>
        <taxon>Microbacterium</taxon>
    </lineage>
</organism>
<accession>A0ABU8LCU9</accession>
<keyword evidence="1" id="KW-1133">Transmembrane helix</keyword>
<sequence length="235" mass="25890">MTSWWPYLRLAAAVLGFAALIRQLSLAIGNARSAKTEWASHLPTVVTNFFSYFTVLSNLIAAVTLVIGAVWMLRHRHDRRPEPAWLSTLFACAATYMIVTGIVYNLLLRNIPIAGISDVWTNETLHVIIPLVMLADVLLAPHRRPLSYRAVAVIAAFPIVWAAYTLLRANLITGPATGNPWWYPYPFLDPHLQGGYPVVIAYIAGIAAVILAVGAGVVWVGRRRAASLPDRVLTR</sequence>
<keyword evidence="1" id="KW-0812">Transmembrane</keyword>
<protein>
    <submittedName>
        <fullName evidence="2">Pr6Pr family membrane protein</fullName>
    </submittedName>
</protein>